<evidence type="ECO:0000259" key="4">
    <source>
        <dbReference type="Pfam" id="PF09811"/>
    </source>
</evidence>
<feature type="coiled-coil region" evidence="2">
    <location>
        <begin position="110"/>
        <end position="137"/>
    </location>
</feature>
<dbReference type="EMBL" id="JAVHNQ010000001">
    <property type="protein sequence ID" value="KAK6358908.1"/>
    <property type="molecule type" value="Genomic_DNA"/>
</dbReference>
<dbReference type="PANTHER" id="PTHR28532:SF1">
    <property type="entry name" value="ORAL CANCER OVEREXPRESSED 1"/>
    <property type="match status" value="1"/>
</dbReference>
<dbReference type="InterPro" id="IPR052436">
    <property type="entry name" value="LTO1_adapter"/>
</dbReference>
<keyword evidence="2" id="KW-0175">Coiled coil</keyword>
<feature type="region of interest" description="Disordered" evidence="3">
    <location>
        <begin position="138"/>
        <end position="183"/>
    </location>
</feature>
<comment type="caution">
    <text evidence="5">The sequence shown here is derived from an EMBL/GenBank/DDBJ whole genome shotgun (WGS) entry which is preliminary data.</text>
</comment>
<feature type="domain" description="Essential protein Yae1 N-terminal" evidence="4">
    <location>
        <begin position="27"/>
        <end position="64"/>
    </location>
</feature>
<feature type="compositionally biased region" description="Low complexity" evidence="3">
    <location>
        <begin position="153"/>
        <end position="170"/>
    </location>
</feature>
<evidence type="ECO:0000313" key="6">
    <source>
        <dbReference type="Proteomes" id="UP001375240"/>
    </source>
</evidence>
<dbReference type="InterPro" id="IPR019191">
    <property type="entry name" value="Essential_protein_Yae1_N"/>
</dbReference>
<name>A0AAV9VD04_9PEZI</name>
<dbReference type="Pfam" id="PF09811">
    <property type="entry name" value="Yae1_N"/>
    <property type="match status" value="1"/>
</dbReference>
<protein>
    <recommendedName>
        <fullName evidence="4">Essential protein Yae1 N-terminal domain-containing protein</fullName>
    </recommendedName>
</protein>
<accession>A0AAV9VD04</accession>
<dbReference type="PANTHER" id="PTHR28532">
    <property type="entry name" value="GEO13458P1"/>
    <property type="match status" value="1"/>
</dbReference>
<evidence type="ECO:0000256" key="3">
    <source>
        <dbReference type="SAM" id="MobiDB-lite"/>
    </source>
</evidence>
<keyword evidence="6" id="KW-1185">Reference proteome</keyword>
<sequence length="183" mass="19734">MSTSANEPEPDILDAVLNLEEDYYAIGYNEGVIAGRTAGRLEGRALGLEKGFEKYLALGLIRGRTKVWHARTSAEADTATTSTPSDTTISNSRHVKHISALRTLVAHPPIRNEEEDVEEVDDRIRRGKAKVKILENALKESVEDDESAGTTDGSSSRNAASGVAVAGATGLETELEDFGPIRR</sequence>
<proteinExistence type="inferred from homology"/>
<comment type="similarity">
    <text evidence="1">Belongs to the LTO1 family.</text>
</comment>
<gene>
    <name evidence="5" type="ORF">TWF696_000084</name>
</gene>
<dbReference type="AlphaFoldDB" id="A0AAV9VD04"/>
<dbReference type="Proteomes" id="UP001375240">
    <property type="component" value="Unassembled WGS sequence"/>
</dbReference>
<evidence type="ECO:0000256" key="2">
    <source>
        <dbReference type="SAM" id="Coils"/>
    </source>
</evidence>
<organism evidence="5 6">
    <name type="scientific">Orbilia brochopaga</name>
    <dbReference type="NCBI Taxonomy" id="3140254"/>
    <lineage>
        <taxon>Eukaryota</taxon>
        <taxon>Fungi</taxon>
        <taxon>Dikarya</taxon>
        <taxon>Ascomycota</taxon>
        <taxon>Pezizomycotina</taxon>
        <taxon>Orbiliomycetes</taxon>
        <taxon>Orbiliales</taxon>
        <taxon>Orbiliaceae</taxon>
        <taxon>Orbilia</taxon>
    </lineage>
</organism>
<evidence type="ECO:0000256" key="1">
    <source>
        <dbReference type="ARBA" id="ARBA00038090"/>
    </source>
</evidence>
<reference evidence="5 6" key="1">
    <citation type="submission" date="2019-10" db="EMBL/GenBank/DDBJ databases">
        <authorList>
            <person name="Palmer J.M."/>
        </authorList>
    </citation>
    <scope>NUCLEOTIDE SEQUENCE [LARGE SCALE GENOMIC DNA]</scope>
    <source>
        <strain evidence="5 6">TWF696</strain>
    </source>
</reference>
<evidence type="ECO:0000313" key="5">
    <source>
        <dbReference type="EMBL" id="KAK6358908.1"/>
    </source>
</evidence>